<protein>
    <recommendedName>
        <fullName evidence="2">BTB domain-containing protein</fullName>
    </recommendedName>
</protein>
<feature type="compositionally biased region" description="Low complexity" evidence="1">
    <location>
        <begin position="220"/>
        <end position="230"/>
    </location>
</feature>
<comment type="caution">
    <text evidence="3">The sequence shown here is derived from an EMBL/GenBank/DDBJ whole genome shotgun (WGS) entry which is preliminary data.</text>
</comment>
<dbReference type="InterPro" id="IPR000210">
    <property type="entry name" value="BTB/POZ_dom"/>
</dbReference>
<dbReference type="InterPro" id="IPR011333">
    <property type="entry name" value="SKP1/BTB/POZ_sf"/>
</dbReference>
<proteinExistence type="predicted"/>
<sequence length="366" mass="38514">MTLHIGPSPSTYVYTLPRTLLSIHSNYFRAEIARISAATPSTTTDQLALPDVSPHIFGLFLKFIYQGAYPAHVDTASISASVPDAAAPILLPASVLAWILGSRLEAHSFQNHALVHIYTSLGKHIHITPALMRYVWDATRHQPGCALRRLFLDMLVVCWSLNPNQNPNPYANANSYPASGPASAQKSPFTITPGAYVPAPPSTNTKLKKEKHQPSPPSPALLAPDTSSSPVPHMHMHMAARIVAKGTPQLNDAWNALFDQNRDLTREFIFLLQGGHQLASVQCYFTSSAAGGLAGAGRVGGGGNGAGGGGGQGDTGVDVDVDMDVKFDPKDLAAGVIDTAGKMGAGTGTGTVVKKDPGAGEVINLT</sequence>
<dbReference type="Gene3D" id="3.30.710.10">
    <property type="entry name" value="Potassium Channel Kv1.1, Chain A"/>
    <property type="match status" value="1"/>
</dbReference>
<accession>A0A7C8MLJ8</accession>
<evidence type="ECO:0000313" key="4">
    <source>
        <dbReference type="Proteomes" id="UP000481861"/>
    </source>
</evidence>
<organism evidence="3 4">
    <name type="scientific">Massariosphaeria phaeospora</name>
    <dbReference type="NCBI Taxonomy" id="100035"/>
    <lineage>
        <taxon>Eukaryota</taxon>
        <taxon>Fungi</taxon>
        <taxon>Dikarya</taxon>
        <taxon>Ascomycota</taxon>
        <taxon>Pezizomycotina</taxon>
        <taxon>Dothideomycetes</taxon>
        <taxon>Pleosporomycetidae</taxon>
        <taxon>Pleosporales</taxon>
        <taxon>Pleosporales incertae sedis</taxon>
        <taxon>Massariosphaeria</taxon>
    </lineage>
</organism>
<dbReference type="OrthoDB" id="1022638at2759"/>
<dbReference type="SUPFAM" id="SSF54695">
    <property type="entry name" value="POZ domain"/>
    <property type="match status" value="1"/>
</dbReference>
<evidence type="ECO:0000313" key="3">
    <source>
        <dbReference type="EMBL" id="KAF2872164.1"/>
    </source>
</evidence>
<name>A0A7C8MLJ8_9PLEO</name>
<keyword evidence="4" id="KW-1185">Reference proteome</keyword>
<dbReference type="Pfam" id="PF00651">
    <property type="entry name" value="BTB"/>
    <property type="match status" value="1"/>
</dbReference>
<dbReference type="EMBL" id="JAADJZ010000010">
    <property type="protein sequence ID" value="KAF2872164.1"/>
    <property type="molecule type" value="Genomic_DNA"/>
</dbReference>
<dbReference type="PROSITE" id="PS50097">
    <property type="entry name" value="BTB"/>
    <property type="match status" value="1"/>
</dbReference>
<dbReference type="Proteomes" id="UP000481861">
    <property type="component" value="Unassembled WGS sequence"/>
</dbReference>
<evidence type="ECO:0000256" key="1">
    <source>
        <dbReference type="SAM" id="MobiDB-lite"/>
    </source>
</evidence>
<gene>
    <name evidence="3" type="ORF">BDV95DRAFT_667972</name>
</gene>
<reference evidence="3 4" key="1">
    <citation type="submission" date="2020-01" db="EMBL/GenBank/DDBJ databases">
        <authorList>
            <consortium name="DOE Joint Genome Institute"/>
            <person name="Haridas S."/>
            <person name="Albert R."/>
            <person name="Binder M."/>
            <person name="Bloem J."/>
            <person name="Labutti K."/>
            <person name="Salamov A."/>
            <person name="Andreopoulos B."/>
            <person name="Baker S.E."/>
            <person name="Barry K."/>
            <person name="Bills G."/>
            <person name="Bluhm B.H."/>
            <person name="Cannon C."/>
            <person name="Castanera R."/>
            <person name="Culley D.E."/>
            <person name="Daum C."/>
            <person name="Ezra D."/>
            <person name="Gonzalez J.B."/>
            <person name="Henrissat B."/>
            <person name="Kuo A."/>
            <person name="Liang C."/>
            <person name="Lipzen A."/>
            <person name="Lutzoni F."/>
            <person name="Magnuson J."/>
            <person name="Mondo S."/>
            <person name="Nolan M."/>
            <person name="Ohm R."/>
            <person name="Pangilinan J."/>
            <person name="Park H.-J.H."/>
            <person name="Ramirez L."/>
            <person name="Alfaro M."/>
            <person name="Sun H."/>
            <person name="Tritt A."/>
            <person name="Yoshinaga Y."/>
            <person name="Zwiers L.-H.L."/>
            <person name="Turgeon B.G."/>
            <person name="Goodwin S.B."/>
            <person name="Spatafora J.W."/>
            <person name="Crous P.W."/>
            <person name="Grigoriev I.V."/>
        </authorList>
    </citation>
    <scope>NUCLEOTIDE SEQUENCE [LARGE SCALE GENOMIC DNA]</scope>
    <source>
        <strain evidence="3 4">CBS 611.86</strain>
    </source>
</reference>
<dbReference type="CDD" id="cd18186">
    <property type="entry name" value="BTB_POZ_ZBTB_KLHL-like"/>
    <property type="match status" value="1"/>
</dbReference>
<feature type="domain" description="BTB" evidence="2">
    <location>
        <begin position="1"/>
        <end position="67"/>
    </location>
</feature>
<feature type="region of interest" description="Disordered" evidence="1">
    <location>
        <begin position="200"/>
        <end position="232"/>
    </location>
</feature>
<dbReference type="AlphaFoldDB" id="A0A7C8MLJ8"/>
<evidence type="ECO:0000259" key="2">
    <source>
        <dbReference type="PROSITE" id="PS50097"/>
    </source>
</evidence>